<dbReference type="AlphaFoldDB" id="A0AAD1VLR2"/>
<feature type="region of interest" description="Disordered" evidence="1">
    <location>
        <begin position="93"/>
        <end position="184"/>
    </location>
</feature>
<reference evidence="2" key="1">
    <citation type="submission" date="2022-03" db="EMBL/GenBank/DDBJ databases">
        <authorList>
            <person name="Alioto T."/>
            <person name="Alioto T."/>
            <person name="Gomez Garrido J."/>
        </authorList>
    </citation>
    <scope>NUCLEOTIDE SEQUENCE</scope>
</reference>
<dbReference type="Proteomes" id="UP001295444">
    <property type="component" value="Chromosome 01"/>
</dbReference>
<dbReference type="EMBL" id="OW240912">
    <property type="protein sequence ID" value="CAH2224339.1"/>
    <property type="molecule type" value="Genomic_DNA"/>
</dbReference>
<name>A0AAD1VLR2_PELCU</name>
<evidence type="ECO:0000313" key="2">
    <source>
        <dbReference type="EMBL" id="CAH2224339.1"/>
    </source>
</evidence>
<feature type="region of interest" description="Disordered" evidence="1">
    <location>
        <begin position="1"/>
        <end position="55"/>
    </location>
</feature>
<protein>
    <submittedName>
        <fullName evidence="2">Uncharacterized protein</fullName>
    </submittedName>
</protein>
<accession>A0AAD1VLR2</accession>
<feature type="compositionally biased region" description="Basic and acidic residues" evidence="1">
    <location>
        <begin position="20"/>
        <end position="35"/>
    </location>
</feature>
<proteinExistence type="predicted"/>
<evidence type="ECO:0000313" key="3">
    <source>
        <dbReference type="Proteomes" id="UP001295444"/>
    </source>
</evidence>
<keyword evidence="3" id="KW-1185">Reference proteome</keyword>
<feature type="compositionally biased region" description="Polar residues" evidence="1">
    <location>
        <begin position="37"/>
        <end position="51"/>
    </location>
</feature>
<evidence type="ECO:0000256" key="1">
    <source>
        <dbReference type="SAM" id="MobiDB-lite"/>
    </source>
</evidence>
<sequence>MGGGRKSSKGSAVAPIFRSRAPEEGRRAEEQRESDSDSTASDVSHRNTTPITREDLRGLLQDIKENMAAEFAKHLAPLRAGLTDLVQRTSSLEDKMAATSSKANTHEQALQNLTEQSRFGPPTTPPTHGRSEPRRSGITDANQRITCAWPAPPDSGAPTRPSTPQVPMDTESHTTRTLRIPTAR</sequence>
<organism evidence="2 3">
    <name type="scientific">Pelobates cultripes</name>
    <name type="common">Western spadefoot toad</name>
    <dbReference type="NCBI Taxonomy" id="61616"/>
    <lineage>
        <taxon>Eukaryota</taxon>
        <taxon>Metazoa</taxon>
        <taxon>Chordata</taxon>
        <taxon>Craniata</taxon>
        <taxon>Vertebrata</taxon>
        <taxon>Euteleostomi</taxon>
        <taxon>Amphibia</taxon>
        <taxon>Batrachia</taxon>
        <taxon>Anura</taxon>
        <taxon>Pelobatoidea</taxon>
        <taxon>Pelobatidae</taxon>
        <taxon>Pelobates</taxon>
    </lineage>
</organism>
<gene>
    <name evidence="2" type="ORF">PECUL_23A041827</name>
</gene>
<feature type="compositionally biased region" description="Polar residues" evidence="1">
    <location>
        <begin position="98"/>
        <end position="117"/>
    </location>
</feature>